<dbReference type="Pfam" id="PF03466">
    <property type="entry name" value="LysR_substrate"/>
    <property type="match status" value="1"/>
</dbReference>
<proteinExistence type="inferred from homology"/>
<evidence type="ECO:0000313" key="7">
    <source>
        <dbReference type="Proteomes" id="UP000293345"/>
    </source>
</evidence>
<dbReference type="InterPro" id="IPR000847">
    <property type="entry name" value="LysR_HTH_N"/>
</dbReference>
<comment type="caution">
    <text evidence="6">The sequence shown here is derived from an EMBL/GenBank/DDBJ whole genome shotgun (WGS) entry which is preliminary data.</text>
</comment>
<dbReference type="GO" id="GO:0005829">
    <property type="term" value="C:cytosol"/>
    <property type="evidence" value="ECO:0007669"/>
    <property type="project" value="TreeGrafter"/>
</dbReference>
<accession>A0A4Q2K150</accession>
<keyword evidence="4" id="KW-0804">Transcription</keyword>
<reference evidence="6 7" key="1">
    <citation type="submission" date="2019-01" db="EMBL/GenBank/DDBJ databases">
        <title>Senegalimassilia sp. nov. KGMB04484 isolated human feces.</title>
        <authorList>
            <person name="Han K.-I."/>
            <person name="Kim J.-S."/>
            <person name="Lee K.C."/>
            <person name="Suh M.K."/>
            <person name="Eom M.K."/>
            <person name="Lee J.H."/>
            <person name="Park S.-H."/>
            <person name="Kang S.W."/>
            <person name="Park J.-E."/>
            <person name="Oh B.S."/>
            <person name="Yu S.Y."/>
            <person name="Choi S.-H."/>
            <person name="Lee D.H."/>
            <person name="Yoon H."/>
            <person name="Kim B.-Y."/>
            <person name="Lee J.H."/>
            <person name="Lee J.-S."/>
        </authorList>
    </citation>
    <scope>NUCLEOTIDE SEQUENCE [LARGE SCALE GENOMIC DNA]</scope>
    <source>
        <strain evidence="6 7">KGMB04484</strain>
    </source>
</reference>
<dbReference type="InterPro" id="IPR036390">
    <property type="entry name" value="WH_DNA-bd_sf"/>
</dbReference>
<dbReference type="CDD" id="cd05466">
    <property type="entry name" value="PBP2_LTTR_substrate"/>
    <property type="match status" value="1"/>
</dbReference>
<dbReference type="GO" id="GO:0003677">
    <property type="term" value="F:DNA binding"/>
    <property type="evidence" value="ECO:0007669"/>
    <property type="project" value="UniProtKB-KW"/>
</dbReference>
<dbReference type="PANTHER" id="PTHR30419">
    <property type="entry name" value="HTH-TYPE TRANSCRIPTIONAL REGULATOR YBHD"/>
    <property type="match status" value="1"/>
</dbReference>
<keyword evidence="7" id="KW-1185">Reference proteome</keyword>
<name>A0A4Q2K150_9ACTN</name>
<keyword evidence="2" id="KW-0805">Transcription regulation</keyword>
<dbReference type="OrthoDB" id="4131546at2"/>
<sequence length="296" mass="32569">MANQKYEAFLHIAETGSFKQAAHDLGYTQAGISYLISSMERELGIPLFVRDYGGAHLTSEGAELLPWIRNICNDERQLAGRIAELKHLESGVVRVAAFTSVSIQWFPGIAKTFLAKHPGIDLQLVCLDNEDDLEQAVWRGDVDCGFFVVPIKQPLEAFSLYHDPLMVLLPPNHTLANAAHVPARTLAEEPYICLQSGTLSEMAAVFRNNGVDPHVRFTIDNDYAVMSMVSAGLGFSVLSSLLLDTTPFPLAVVPPQVETTREIAIAVRSTETASAATRAFIETTRTWVANRYHQEG</sequence>
<evidence type="ECO:0000259" key="5">
    <source>
        <dbReference type="PROSITE" id="PS50931"/>
    </source>
</evidence>
<evidence type="ECO:0000256" key="3">
    <source>
        <dbReference type="ARBA" id="ARBA00023125"/>
    </source>
</evidence>
<dbReference type="Proteomes" id="UP000293345">
    <property type="component" value="Unassembled WGS sequence"/>
</dbReference>
<protein>
    <submittedName>
        <fullName evidence="6">LysR family transcriptional regulator</fullName>
    </submittedName>
</protein>
<dbReference type="SUPFAM" id="SSF53850">
    <property type="entry name" value="Periplasmic binding protein-like II"/>
    <property type="match status" value="1"/>
</dbReference>
<feature type="domain" description="HTH lysR-type" evidence="5">
    <location>
        <begin position="1"/>
        <end position="58"/>
    </location>
</feature>
<dbReference type="SUPFAM" id="SSF46785">
    <property type="entry name" value="Winged helix' DNA-binding domain"/>
    <property type="match status" value="1"/>
</dbReference>
<dbReference type="InterPro" id="IPR050950">
    <property type="entry name" value="HTH-type_LysR_regulators"/>
</dbReference>
<dbReference type="GO" id="GO:0003700">
    <property type="term" value="F:DNA-binding transcription factor activity"/>
    <property type="evidence" value="ECO:0007669"/>
    <property type="project" value="InterPro"/>
</dbReference>
<dbReference type="InterPro" id="IPR005119">
    <property type="entry name" value="LysR_subst-bd"/>
</dbReference>
<dbReference type="InterPro" id="IPR036388">
    <property type="entry name" value="WH-like_DNA-bd_sf"/>
</dbReference>
<dbReference type="PANTHER" id="PTHR30419:SF28">
    <property type="entry name" value="HTH-TYPE TRANSCRIPTIONAL REGULATOR BSDA"/>
    <property type="match status" value="1"/>
</dbReference>
<evidence type="ECO:0000256" key="2">
    <source>
        <dbReference type="ARBA" id="ARBA00023015"/>
    </source>
</evidence>
<evidence type="ECO:0000256" key="1">
    <source>
        <dbReference type="ARBA" id="ARBA00009437"/>
    </source>
</evidence>
<gene>
    <name evidence="6" type="ORF">ET524_05375</name>
</gene>
<dbReference type="Gene3D" id="1.10.10.10">
    <property type="entry name" value="Winged helix-like DNA-binding domain superfamily/Winged helix DNA-binding domain"/>
    <property type="match status" value="1"/>
</dbReference>
<dbReference type="RefSeq" id="WP_129423872.1">
    <property type="nucleotide sequence ID" value="NZ_SDPW01000001.1"/>
</dbReference>
<comment type="similarity">
    <text evidence="1">Belongs to the LysR transcriptional regulatory family.</text>
</comment>
<keyword evidence="3" id="KW-0238">DNA-binding</keyword>
<dbReference type="PRINTS" id="PR00039">
    <property type="entry name" value="HTHLYSR"/>
</dbReference>
<dbReference type="AlphaFoldDB" id="A0A4Q2K150"/>
<dbReference type="PROSITE" id="PS50931">
    <property type="entry name" value="HTH_LYSR"/>
    <property type="match status" value="1"/>
</dbReference>
<dbReference type="EMBL" id="SDPW01000001">
    <property type="protein sequence ID" value="RXZ53970.1"/>
    <property type="molecule type" value="Genomic_DNA"/>
</dbReference>
<evidence type="ECO:0000256" key="4">
    <source>
        <dbReference type="ARBA" id="ARBA00023163"/>
    </source>
</evidence>
<dbReference type="Pfam" id="PF00126">
    <property type="entry name" value="HTH_1"/>
    <property type="match status" value="1"/>
</dbReference>
<evidence type="ECO:0000313" key="6">
    <source>
        <dbReference type="EMBL" id="RXZ53970.1"/>
    </source>
</evidence>
<dbReference type="Gene3D" id="3.40.190.290">
    <property type="match status" value="1"/>
</dbReference>
<organism evidence="6 7">
    <name type="scientific">Senegalimassilia faecalis</name>
    <dbReference type="NCBI Taxonomy" id="2509433"/>
    <lineage>
        <taxon>Bacteria</taxon>
        <taxon>Bacillati</taxon>
        <taxon>Actinomycetota</taxon>
        <taxon>Coriobacteriia</taxon>
        <taxon>Coriobacteriales</taxon>
        <taxon>Coriobacteriaceae</taxon>
        <taxon>Senegalimassilia</taxon>
    </lineage>
</organism>